<dbReference type="GO" id="GO:0046872">
    <property type="term" value="F:metal ion binding"/>
    <property type="evidence" value="ECO:0007669"/>
    <property type="project" value="UniProtKB-KW"/>
</dbReference>
<dbReference type="PATRIC" id="fig|679936.5.peg.2083"/>
<dbReference type="HOGENOM" id="CLU_049294_0_1_9"/>
<dbReference type="GO" id="GO:0070069">
    <property type="term" value="C:cytochrome complex"/>
    <property type="evidence" value="ECO:0007669"/>
    <property type="project" value="TreeGrafter"/>
</dbReference>
<dbReference type="PIRSF" id="PIRSF000267">
    <property type="entry name" value="Cyt_oxidse_sub2"/>
    <property type="match status" value="1"/>
</dbReference>
<dbReference type="NCBIfam" id="TIGR00203">
    <property type="entry name" value="cydB"/>
    <property type="match status" value="1"/>
</dbReference>
<protein>
    <submittedName>
        <fullName evidence="13">Cytochrome bd quinol oxidase subunit 2 apoprotein</fullName>
        <ecNumber evidence="13">1.10.3.-</ecNumber>
    </submittedName>
</protein>
<keyword evidence="9 12" id="KW-1133">Transmembrane helix</keyword>
<organism evidence="13 14">
    <name type="scientific">Sulfobacillus acidophilus (strain ATCC 700253 / DSM 10332 / NAL)</name>
    <dbReference type="NCBI Taxonomy" id="679936"/>
    <lineage>
        <taxon>Bacteria</taxon>
        <taxon>Bacillati</taxon>
        <taxon>Bacillota</taxon>
        <taxon>Clostridia</taxon>
        <taxon>Eubacteriales</taxon>
        <taxon>Clostridiales Family XVII. Incertae Sedis</taxon>
        <taxon>Sulfobacillus</taxon>
    </lineage>
</organism>
<dbReference type="InterPro" id="IPR003317">
    <property type="entry name" value="Cyt-d_oxidase_su2"/>
</dbReference>
<evidence type="ECO:0000256" key="12">
    <source>
        <dbReference type="SAM" id="Phobius"/>
    </source>
</evidence>
<evidence type="ECO:0000313" key="13">
    <source>
        <dbReference type="EMBL" id="AEW05511.1"/>
    </source>
</evidence>
<evidence type="ECO:0000256" key="9">
    <source>
        <dbReference type="ARBA" id="ARBA00022989"/>
    </source>
</evidence>
<dbReference type="GO" id="GO:0005886">
    <property type="term" value="C:plasma membrane"/>
    <property type="evidence" value="ECO:0007669"/>
    <property type="project" value="UniProtKB-SubCell"/>
</dbReference>
<dbReference type="GO" id="GO:0009055">
    <property type="term" value="F:electron transfer activity"/>
    <property type="evidence" value="ECO:0007669"/>
    <property type="project" value="TreeGrafter"/>
</dbReference>
<feature type="transmembrane region" description="Helical" evidence="12">
    <location>
        <begin position="302"/>
        <end position="325"/>
    </location>
</feature>
<sequence length="337" mass="37193">MSLPVLWYVLIAVLFTGYLVLEGFDYGVGILLPWVGHSDTERRAVLATIGPVWDANEVWLITAGGAMFAAFPLWYASLFSAFYGGLALLLVSLIVRGVALEFRSQDRHPTWRRRWDYLIAGSSAVPPLVWGLAMGNVLHGIPLNAQGNFTGSLATILNPYALVGAAAALSLLTLHGALYLTLKAPIPVSDRAYRAAFRVGPVATVFYFAFVLMSYFDAHFIHRLGVDPGPIPILAGLGMVTVRLLLPRRNHPWAFWMGLLTIILSTASVFLALYPDLMISSLNPAWSLTVPNAAANPYSLKVMTIVAITVLPLVLAYQAWTYWIFRRRISLNETFHY</sequence>
<evidence type="ECO:0000256" key="1">
    <source>
        <dbReference type="ARBA" id="ARBA00004651"/>
    </source>
</evidence>
<dbReference type="PANTHER" id="PTHR43141">
    <property type="entry name" value="CYTOCHROME BD2 SUBUNIT II"/>
    <property type="match status" value="1"/>
</dbReference>
<dbReference type="STRING" id="679936.Sulac_2021"/>
<dbReference type="GO" id="GO:0016682">
    <property type="term" value="F:oxidoreductase activity, acting on diphenols and related substances as donors, oxygen as acceptor"/>
    <property type="evidence" value="ECO:0007669"/>
    <property type="project" value="TreeGrafter"/>
</dbReference>
<comment type="similarity">
    <text evidence="2">Belongs to the cytochrome ubiquinol oxidase subunit 2 family.</text>
</comment>
<feature type="transmembrane region" description="Helical" evidence="12">
    <location>
        <begin position="114"/>
        <end position="133"/>
    </location>
</feature>
<feature type="transmembrane region" description="Helical" evidence="12">
    <location>
        <begin position="228"/>
        <end position="246"/>
    </location>
</feature>
<dbReference type="Proteomes" id="UP000005439">
    <property type="component" value="Chromosome"/>
</dbReference>
<keyword evidence="13" id="KW-0560">Oxidoreductase</keyword>
<proteinExistence type="inferred from homology"/>
<name>G8TS99_SULAD</name>
<dbReference type="EC" id="1.10.3.-" evidence="13"/>
<keyword evidence="4" id="KW-1003">Cell membrane</keyword>
<evidence type="ECO:0000256" key="5">
    <source>
        <dbReference type="ARBA" id="ARBA00022617"/>
    </source>
</evidence>
<feature type="transmembrane region" description="Helical" evidence="12">
    <location>
        <begin position="81"/>
        <end position="102"/>
    </location>
</feature>
<keyword evidence="3" id="KW-0813">Transport</keyword>
<feature type="transmembrane region" description="Helical" evidence="12">
    <location>
        <begin position="253"/>
        <end position="274"/>
    </location>
</feature>
<gene>
    <name evidence="13" type="ordered locus">Sulac_2021</name>
</gene>
<keyword evidence="7" id="KW-0479">Metal-binding</keyword>
<evidence type="ECO:0000256" key="3">
    <source>
        <dbReference type="ARBA" id="ARBA00022448"/>
    </source>
</evidence>
<feature type="transmembrane region" description="Helical" evidence="12">
    <location>
        <begin position="195"/>
        <end position="216"/>
    </location>
</feature>
<evidence type="ECO:0000256" key="10">
    <source>
        <dbReference type="ARBA" id="ARBA00023004"/>
    </source>
</evidence>
<reference evidence="13 14" key="2">
    <citation type="journal article" date="2012" name="Stand. Genomic Sci.">
        <title>Complete genome sequence of the moderately thermophilic mineral-sulfide-oxidizing firmicute Sulfobacillus acidophilus type strain (NAL(T)).</title>
        <authorList>
            <person name="Anderson I."/>
            <person name="Chertkov O."/>
            <person name="Chen A."/>
            <person name="Saunders E."/>
            <person name="Lapidus A."/>
            <person name="Nolan M."/>
            <person name="Lucas S."/>
            <person name="Hammon N."/>
            <person name="Deshpande S."/>
            <person name="Cheng J.F."/>
            <person name="Han C."/>
            <person name="Tapia R."/>
            <person name="Goodwin L.A."/>
            <person name="Pitluck S."/>
            <person name="Liolios K."/>
            <person name="Pagani I."/>
            <person name="Ivanova N."/>
            <person name="Mikhailova N."/>
            <person name="Pati A."/>
            <person name="Palaniappan K."/>
            <person name="Land M."/>
            <person name="Pan C."/>
            <person name="Rohde M."/>
            <person name="Pukall R."/>
            <person name="Goker M."/>
            <person name="Detter J.C."/>
            <person name="Woyke T."/>
            <person name="Bristow J."/>
            <person name="Eisen J.A."/>
            <person name="Markowitz V."/>
            <person name="Hugenholtz P."/>
            <person name="Kyrpides N.C."/>
            <person name="Klenk H.P."/>
            <person name="Mavromatis K."/>
        </authorList>
    </citation>
    <scope>NUCLEOTIDE SEQUENCE [LARGE SCALE GENOMIC DNA]</scope>
    <source>
        <strain evidence="14">ATCC 700253 / DSM 10332 / NAL</strain>
    </source>
</reference>
<evidence type="ECO:0000256" key="4">
    <source>
        <dbReference type="ARBA" id="ARBA00022475"/>
    </source>
</evidence>
<dbReference type="GO" id="GO:0019646">
    <property type="term" value="P:aerobic electron transport chain"/>
    <property type="evidence" value="ECO:0007669"/>
    <property type="project" value="TreeGrafter"/>
</dbReference>
<keyword evidence="8" id="KW-0249">Electron transport</keyword>
<reference evidence="14" key="1">
    <citation type="submission" date="2011-12" db="EMBL/GenBank/DDBJ databases">
        <title>The complete genome of chromosome of Sulfobacillus acidophilus DSM 10332.</title>
        <authorList>
            <person name="Lucas S."/>
            <person name="Han J."/>
            <person name="Lapidus A."/>
            <person name="Bruce D."/>
            <person name="Goodwin L."/>
            <person name="Pitluck S."/>
            <person name="Peters L."/>
            <person name="Kyrpides N."/>
            <person name="Mavromatis K."/>
            <person name="Ivanova N."/>
            <person name="Mikhailova N."/>
            <person name="Chertkov O."/>
            <person name="Saunders E."/>
            <person name="Detter J.C."/>
            <person name="Tapia R."/>
            <person name="Han C."/>
            <person name="Land M."/>
            <person name="Hauser L."/>
            <person name="Markowitz V."/>
            <person name="Cheng J.-F."/>
            <person name="Hugenholtz P."/>
            <person name="Woyke T."/>
            <person name="Wu D."/>
            <person name="Pukall R."/>
            <person name="Gehrich-Schroeter G."/>
            <person name="Schneider S."/>
            <person name="Klenk H.-P."/>
            <person name="Eisen J.A."/>
        </authorList>
    </citation>
    <scope>NUCLEOTIDE SEQUENCE [LARGE SCALE GENOMIC DNA]</scope>
    <source>
        <strain evidence="14">ATCC 700253 / DSM 10332 / NAL</strain>
    </source>
</reference>
<evidence type="ECO:0000256" key="2">
    <source>
        <dbReference type="ARBA" id="ARBA00007543"/>
    </source>
</evidence>
<keyword evidence="6 12" id="KW-0812">Transmembrane</keyword>
<evidence type="ECO:0000256" key="6">
    <source>
        <dbReference type="ARBA" id="ARBA00022692"/>
    </source>
</evidence>
<dbReference type="EMBL" id="CP003179">
    <property type="protein sequence ID" value="AEW05511.1"/>
    <property type="molecule type" value="Genomic_DNA"/>
</dbReference>
<evidence type="ECO:0000256" key="7">
    <source>
        <dbReference type="ARBA" id="ARBA00022723"/>
    </source>
</evidence>
<dbReference type="PANTHER" id="PTHR43141:SF5">
    <property type="entry name" value="CYTOCHROME BD-I UBIQUINOL OXIDASE SUBUNIT 2"/>
    <property type="match status" value="1"/>
</dbReference>
<keyword evidence="10" id="KW-0408">Iron</keyword>
<accession>G8TS99</accession>
<feature type="transmembrane region" description="Helical" evidence="12">
    <location>
        <begin position="6"/>
        <end position="35"/>
    </location>
</feature>
<dbReference type="Pfam" id="PF02322">
    <property type="entry name" value="Cyt_bd_oxida_II"/>
    <property type="match status" value="1"/>
</dbReference>
<keyword evidence="5" id="KW-0349">Heme</keyword>
<keyword evidence="11 12" id="KW-0472">Membrane</keyword>
<keyword evidence="14" id="KW-1185">Reference proteome</keyword>
<evidence type="ECO:0000256" key="8">
    <source>
        <dbReference type="ARBA" id="ARBA00022982"/>
    </source>
</evidence>
<comment type="subcellular location">
    <subcellularLocation>
        <location evidence="1">Cell membrane</location>
        <topology evidence="1">Multi-pass membrane protein</topology>
    </subcellularLocation>
</comment>
<evidence type="ECO:0000313" key="14">
    <source>
        <dbReference type="Proteomes" id="UP000005439"/>
    </source>
</evidence>
<dbReference type="KEGG" id="sap:Sulac_2021"/>
<feature type="transmembrane region" description="Helical" evidence="12">
    <location>
        <begin position="153"/>
        <end position="174"/>
    </location>
</feature>
<evidence type="ECO:0000256" key="11">
    <source>
        <dbReference type="ARBA" id="ARBA00023136"/>
    </source>
</evidence>
<dbReference type="AlphaFoldDB" id="G8TS99"/>